<feature type="transmembrane region" description="Helical" evidence="1">
    <location>
        <begin position="53"/>
        <end position="76"/>
    </location>
</feature>
<sequence length="301" mass="32576">MIINALRGFCMALADSVPGVSGGTIAFLLGFYDSFINSLNDIMGRDNAKRKKAFFFLIKLGIGWVIGMLLAVSVLANVFESGIYKVSSLFLGFIILAIPVMIMEEKESIKGKYYNIVWAVIGIAIVVGISLINPSGSGADVSHMNIGTVIFVVLAGMCAISAMVLPGISGSTILLTFGLYMPVITGIKEFLHLNFEYFGLLCSLGIGIILGVFVTLRLIKKALEKFRSQTIYCVIGMMIGSLYAIVIGPTTLKEPKDPMTFSTFSIVFFIIGAAIVFGIQVAKSVYDKKQLAKAEEKIEEE</sequence>
<feature type="transmembrane region" description="Helical" evidence="1">
    <location>
        <begin position="144"/>
        <end position="165"/>
    </location>
</feature>
<dbReference type="PANTHER" id="PTHR37308:SF1">
    <property type="entry name" value="POLYPRENYL-PHOSPHATE TRANSPORTER"/>
    <property type="match status" value="1"/>
</dbReference>
<gene>
    <name evidence="2" type="ORF">RBI_II00391</name>
</gene>
<evidence type="ECO:0000256" key="1">
    <source>
        <dbReference type="SAM" id="Phobius"/>
    </source>
</evidence>
<evidence type="ECO:0000313" key="2">
    <source>
        <dbReference type="EMBL" id="CCO06149.1"/>
    </source>
</evidence>
<accession>A0ABP1WMU7</accession>
<feature type="transmembrane region" description="Helical" evidence="1">
    <location>
        <begin position="261"/>
        <end position="282"/>
    </location>
</feature>
<dbReference type="InterPro" id="IPR007163">
    <property type="entry name" value="VCA0040-like"/>
</dbReference>
<name>A0ABP1WMU7_9FIRM</name>
<dbReference type="EMBL" id="HF545617">
    <property type="protein sequence ID" value="CCO06149.1"/>
    <property type="molecule type" value="Genomic_DNA"/>
</dbReference>
<feature type="transmembrane region" description="Helical" evidence="1">
    <location>
        <begin position="82"/>
        <end position="101"/>
    </location>
</feature>
<dbReference type="Proteomes" id="UP000027600">
    <property type="component" value="Chromosome II"/>
</dbReference>
<dbReference type="PANTHER" id="PTHR37308">
    <property type="entry name" value="INTEGRAL MEMBRANE PROTEIN"/>
    <property type="match status" value="1"/>
</dbReference>
<feature type="transmembrane region" description="Helical" evidence="1">
    <location>
        <begin position="197"/>
        <end position="219"/>
    </location>
</feature>
<organism evidence="2 3">
    <name type="scientific">Ruminococcus bicirculans</name>
    <name type="common">ex Wegman et al. 2014</name>
    <dbReference type="NCBI Taxonomy" id="1160721"/>
    <lineage>
        <taxon>Bacteria</taxon>
        <taxon>Bacillati</taxon>
        <taxon>Bacillota</taxon>
        <taxon>Clostridia</taxon>
        <taxon>Eubacteriales</taxon>
        <taxon>Oscillospiraceae</taxon>
        <taxon>Ruminococcus</taxon>
    </lineage>
</organism>
<keyword evidence="1" id="KW-0472">Membrane</keyword>
<dbReference type="Pfam" id="PF04018">
    <property type="entry name" value="VCA0040-like"/>
    <property type="match status" value="1"/>
</dbReference>
<proteinExistence type="predicted"/>
<dbReference type="RefSeq" id="WP_353733709.1">
    <property type="nucleotide sequence ID" value="NZ_DAWEGH010000034.1"/>
</dbReference>
<feature type="transmembrane region" description="Helical" evidence="1">
    <location>
        <begin position="113"/>
        <end position="132"/>
    </location>
</feature>
<feature type="transmembrane region" description="Helical" evidence="1">
    <location>
        <begin position="6"/>
        <end position="32"/>
    </location>
</feature>
<reference evidence="2 3" key="1">
    <citation type="journal article" date="2014" name="Int. J. Syst. Evol. Microbiol.">
        <title>Complete genome of a new Firmicutes species belonging to the dominant human colonic microbiota ('Ruminococcus bicirculans') reveals two chromosomes and a selective capacity to utilize plant glucans.</title>
        <authorList>
            <consortium name="NISC Comparative Sequencing Program"/>
            <person name="Wegmann U."/>
            <person name="Louis P."/>
            <person name="Goesmann A."/>
            <person name="Henrissat B."/>
            <person name="Duncan S.H."/>
            <person name="Flint H.J."/>
        </authorList>
    </citation>
    <scope>NUCLEOTIDE SEQUENCE [LARGE SCALE GENOMIC DNA]</scope>
    <source>
        <strain evidence="2 3">80/3</strain>
    </source>
</reference>
<feature type="transmembrane region" description="Helical" evidence="1">
    <location>
        <begin position="172"/>
        <end position="191"/>
    </location>
</feature>
<evidence type="ECO:0000313" key="3">
    <source>
        <dbReference type="Proteomes" id="UP000027600"/>
    </source>
</evidence>
<keyword evidence="1" id="KW-1133">Transmembrane helix</keyword>
<protein>
    <submittedName>
        <fullName evidence="2">Membrane protein</fullName>
    </submittedName>
</protein>
<keyword evidence="3" id="KW-1185">Reference proteome</keyword>
<keyword evidence="1" id="KW-0812">Transmembrane</keyword>
<feature type="transmembrane region" description="Helical" evidence="1">
    <location>
        <begin position="231"/>
        <end position="249"/>
    </location>
</feature>